<dbReference type="InterPro" id="IPR052179">
    <property type="entry name" value="DD-CPase-like"/>
</dbReference>
<keyword evidence="4" id="KW-0121">Carboxypeptidase</keyword>
<dbReference type="Pfam" id="PF02557">
    <property type="entry name" value="VanY"/>
    <property type="match status" value="1"/>
</dbReference>
<reference evidence="4 5" key="1">
    <citation type="submission" date="2020-08" db="EMBL/GenBank/DDBJ databases">
        <title>Genomic Encyclopedia of Type Strains, Phase IV (KMG-IV): sequencing the most valuable type-strain genomes for metagenomic binning, comparative biology and taxonomic classification.</title>
        <authorList>
            <person name="Goeker M."/>
        </authorList>
    </citation>
    <scope>NUCLEOTIDE SEQUENCE [LARGE SCALE GENOMIC DNA]</scope>
    <source>
        <strain evidence="4 5">DSM 19612</strain>
    </source>
</reference>
<evidence type="ECO:0000256" key="2">
    <source>
        <dbReference type="SAM" id="SignalP"/>
    </source>
</evidence>
<dbReference type="PANTHER" id="PTHR34385:SF1">
    <property type="entry name" value="PEPTIDOGLYCAN L-ALANYL-D-GLUTAMATE ENDOPEPTIDASE CWLK"/>
    <property type="match status" value="1"/>
</dbReference>
<feature type="chain" id="PRO_5039587394" evidence="2">
    <location>
        <begin position="22"/>
        <end position="215"/>
    </location>
</feature>
<protein>
    <submittedName>
        <fullName evidence="4">LAS superfamily LD-carboxypeptidase LdcB</fullName>
    </submittedName>
</protein>
<dbReference type="PROSITE" id="PS51257">
    <property type="entry name" value="PROKAR_LIPOPROTEIN"/>
    <property type="match status" value="1"/>
</dbReference>
<evidence type="ECO:0000256" key="1">
    <source>
        <dbReference type="SAM" id="MobiDB-lite"/>
    </source>
</evidence>
<feature type="region of interest" description="Disordered" evidence="1">
    <location>
        <begin position="24"/>
        <end position="70"/>
    </location>
</feature>
<dbReference type="CDD" id="cd14852">
    <property type="entry name" value="LD-carboxypeptidase"/>
    <property type="match status" value="1"/>
</dbReference>
<keyword evidence="4" id="KW-0645">Protease</keyword>
<evidence type="ECO:0000259" key="3">
    <source>
        <dbReference type="Pfam" id="PF02557"/>
    </source>
</evidence>
<organism evidence="4 5">
    <name type="scientific">Salirhabdus euzebyi</name>
    <dbReference type="NCBI Taxonomy" id="394506"/>
    <lineage>
        <taxon>Bacteria</taxon>
        <taxon>Bacillati</taxon>
        <taxon>Bacillota</taxon>
        <taxon>Bacilli</taxon>
        <taxon>Bacillales</taxon>
        <taxon>Bacillaceae</taxon>
        <taxon>Salirhabdus</taxon>
    </lineage>
</organism>
<dbReference type="EMBL" id="JACHGH010000011">
    <property type="protein sequence ID" value="MBB6454647.1"/>
    <property type="molecule type" value="Genomic_DNA"/>
</dbReference>
<dbReference type="GO" id="GO:0006508">
    <property type="term" value="P:proteolysis"/>
    <property type="evidence" value="ECO:0007669"/>
    <property type="project" value="InterPro"/>
</dbReference>
<dbReference type="PANTHER" id="PTHR34385">
    <property type="entry name" value="D-ALANYL-D-ALANINE CARBOXYPEPTIDASE"/>
    <property type="match status" value="1"/>
</dbReference>
<dbReference type="GO" id="GO:0004180">
    <property type="term" value="F:carboxypeptidase activity"/>
    <property type="evidence" value="ECO:0007669"/>
    <property type="project" value="UniProtKB-KW"/>
</dbReference>
<accession>A0A841Q8P9</accession>
<feature type="compositionally biased region" description="Basic and acidic residues" evidence="1">
    <location>
        <begin position="24"/>
        <end position="37"/>
    </location>
</feature>
<evidence type="ECO:0000313" key="5">
    <source>
        <dbReference type="Proteomes" id="UP000581688"/>
    </source>
</evidence>
<keyword evidence="4" id="KW-0378">Hydrolase</keyword>
<feature type="compositionally biased region" description="Acidic residues" evidence="1">
    <location>
        <begin position="38"/>
        <end position="62"/>
    </location>
</feature>
<dbReference type="Gene3D" id="3.30.1380.10">
    <property type="match status" value="1"/>
</dbReference>
<keyword evidence="5" id="KW-1185">Reference proteome</keyword>
<dbReference type="InterPro" id="IPR058193">
    <property type="entry name" value="VanY/YodJ_core_dom"/>
</dbReference>
<feature type="signal peptide" evidence="2">
    <location>
        <begin position="1"/>
        <end position="21"/>
    </location>
</feature>
<dbReference type="InterPro" id="IPR003709">
    <property type="entry name" value="VanY-like_core_dom"/>
</dbReference>
<dbReference type="SUPFAM" id="SSF55166">
    <property type="entry name" value="Hedgehog/DD-peptidase"/>
    <property type="match status" value="1"/>
</dbReference>
<gene>
    <name evidence="4" type="ORF">HNQ94_003136</name>
</gene>
<keyword evidence="2" id="KW-0732">Signal</keyword>
<dbReference type="InterPro" id="IPR009045">
    <property type="entry name" value="Zn_M74/Hedgehog-like"/>
</dbReference>
<dbReference type="AlphaFoldDB" id="A0A841Q8P9"/>
<evidence type="ECO:0000313" key="4">
    <source>
        <dbReference type="EMBL" id="MBB6454647.1"/>
    </source>
</evidence>
<dbReference type="Proteomes" id="UP000581688">
    <property type="component" value="Unassembled WGS sequence"/>
</dbReference>
<name>A0A841Q8P9_9BACI</name>
<proteinExistence type="predicted"/>
<comment type="caution">
    <text evidence="4">The sequence shown here is derived from an EMBL/GenBank/DDBJ whole genome shotgun (WGS) entry which is preliminary data.</text>
</comment>
<sequence length="215" mass="24344">MKKKYYLLLALIMLLIISACSNNEETKKEAQNNPDKEQDIEEKEVPDINEPEEPEEPVEEPSEPVTNPEIEEVRDEDGNVIISNPTDVHLVVNKQRRLPDGFKPEDLVVPNVPFSFDGWNEKKQIREIAAKPLEELFAAAKDASVDLVAVSGFRSFERQKTIYNYNVETNGLEHAKMYSAQPGHSEHQTGLSMDVSSVAVSFNLVEDFRQTEEGE</sequence>
<feature type="domain" description="D-alanyl-D-alanine carboxypeptidase-like core" evidence="3">
    <location>
        <begin position="123"/>
        <end position="214"/>
    </location>
</feature>